<dbReference type="InterPro" id="IPR051292">
    <property type="entry name" value="Xyl/GlcA_transferase"/>
</dbReference>
<keyword evidence="8" id="KW-1185">Reference proteome</keyword>
<evidence type="ECO:0000256" key="6">
    <source>
        <dbReference type="ARBA" id="ARBA00023180"/>
    </source>
</evidence>
<keyword evidence="3" id="KW-0735">Signal-anchor</keyword>
<dbReference type="GO" id="GO:0015020">
    <property type="term" value="F:glucuronosyltransferase activity"/>
    <property type="evidence" value="ECO:0007669"/>
    <property type="project" value="TreeGrafter"/>
</dbReference>
<comment type="subcellular location">
    <subcellularLocation>
        <location evidence="1">Membrane</location>
        <topology evidence="1">Single-pass type II membrane protein</topology>
    </subcellularLocation>
</comment>
<evidence type="ECO:0000256" key="3">
    <source>
        <dbReference type="ARBA" id="ARBA00022968"/>
    </source>
</evidence>
<evidence type="ECO:0000256" key="5">
    <source>
        <dbReference type="ARBA" id="ARBA00023136"/>
    </source>
</evidence>
<keyword evidence="4" id="KW-1133">Transmembrane helix</keyword>
<dbReference type="GO" id="GO:0042285">
    <property type="term" value="F:xylosyltransferase activity"/>
    <property type="evidence" value="ECO:0007669"/>
    <property type="project" value="TreeGrafter"/>
</dbReference>
<evidence type="ECO:0000313" key="8">
    <source>
        <dbReference type="Proteomes" id="UP001515480"/>
    </source>
</evidence>
<protein>
    <submittedName>
        <fullName evidence="7">Uncharacterized protein</fullName>
    </submittedName>
</protein>
<evidence type="ECO:0000256" key="2">
    <source>
        <dbReference type="ARBA" id="ARBA00022692"/>
    </source>
</evidence>
<evidence type="ECO:0000256" key="4">
    <source>
        <dbReference type="ARBA" id="ARBA00022989"/>
    </source>
</evidence>
<dbReference type="GO" id="GO:0016020">
    <property type="term" value="C:membrane"/>
    <property type="evidence" value="ECO:0007669"/>
    <property type="project" value="UniProtKB-SubCell"/>
</dbReference>
<sequence length="1738" mass="187189">MPTIHLVRQLPSATRAAELAVTTQCSMDRLDGLERLVGAYDGVVVVAVLLEHCASEQQGGDAASPSSVDAMRRRVEQLHARTHARFEALLFERRGAAASYPINELRNASLRAAARLAPLVWIVDVDCVPSEGARAALVGSAARAAALRRLCCDEGAALVVPCVEMAEGAELPAALSVGAVRSALRRGVAQPFMATRWAAGHRATDFDAWCAPADDAPLFLGPLRYEALFEPYVIVAASLCPWFDAALRGYGRNKAAHALHLHRCGAAFWCARDVCLRHVGHAPSRDFARAVGGAAAPPTPEGRAHLAAMRRRFAALDAALAARCDAAVPPAGDGAPHAVPPPLLRPAAARGGFCCPWHEQMPPAASAALRTASPAQLTQLCSRWMDYRAPRVHAAAVAAPPPAGRGGVVWLVTHLSADRLDRLDAQLRAWAGPCAAAVWVGAGRAAARAVRAFGARVVREGELRLVAVRGEAAAWRRRAPLAAAAPSVYPANAVRRAALGAAPADALVLVVDVDARPCVALGLALASREAAEHAEWAARVREIVRQARRAAAIPCGERGGLSPSACCSPPVTTAAPAAAAAASPSSFLQLPQHSHSGECRERRRFLVIPALELKPDEGCSQHGELLPLLSAVDPHAARAALTTTRLQAFHASSWPDGHARTGTEEWLSLARSRAADAADAAELQHVNGYEPYGIVDAAIVAAVGSFDARFIGWKHDRAEFFARLAAHATSPSGEQPNCRFDGFSVLRSPAAFLLDWSPHRPTAQREVSRVDPLYAAAMDGLFHRSLRVVQALFPVETPPLPRPSASEPDAPRPHLSQGQLPSLQALADHFGEPLVRPLRGVQGLPSVWSADDTWILRGSLPLENVNFAHPPAIAASAVIVGGVVAPDGVTAGAAAVLAEVVCGSLPTAEPTCSDSVLITLAGCTATPSSARLQGRPVSGVAIRALPRAIDDASAGIALSYKVRFDEHFEWGGKGVLPGVYCEAIGSSGLGLDGRFRWESGGALRFDAMLRGPRGRTWRARREVRVDRRSVQLVPGQWHRLQVVARTADAFVGAWCDGVCVYMAHGLDVSHVGGGASGVQLTVFRISDPPDGAAQVGLEDMRVHGVRGIDACAAAAAALAHASAAEAPPWQAVDELIRRDVTVLFAPKEWQSTGPRSLAHFLSHSPHPKRLVVALVPPLTRETEEELCRLASEAASGGMEVELWRERTPYRNAYDLRNELAARFAADTAYVLHLNNDVVGVESPYPERHWLRQLLLHAERRPEAWAVMPLILERSPNQPLHLHAWWDSVALVTQTGASPHPRLHAHFDAATCSMHPAALPAQLAERQALFLEDHCILARSACFPPAQPLFDPALCFRREFFDLAWGVRARGGDVSMAATSVVVYDRLTRLDDASQQQGACVLHAEDLPGFAARRHDEISMRSVRELERKWRLVYPVDDWHAAERDRTVGGLRLPSHDALLQDPVSRARLIIALLALVGYNRFQRGCGAAPECGTDVDMTVFDVVSALQQLPDAPLGSISFWRSKEPPVDSHAAASCELSPEESSLGMSVELTIPNRVAPWSTPQHPETEVPVRAATRLDSLLHLRGITTNVLQRLQPLATLIVGDDAFVWVRSLGSAAEMDQVRLLGASLANAVHGTFAGMARSVNLALPVSVWQYLPFNLENLETVAMELLDEKRPIVPPGNPLDKYSWRSGMQRKLQLWSRPTQKRVPPGNPLDKYSWRSEMQRKLQLWPRPTQKLF</sequence>
<dbReference type="PANTHER" id="PTHR12270:SF52">
    <property type="entry name" value="GLYCOSYLTRANSFERASE-LIKE PROTEIN GNT13-RELATED"/>
    <property type="match status" value="1"/>
</dbReference>
<dbReference type="GO" id="GO:0035269">
    <property type="term" value="P:protein O-linked glycosylation via mannose"/>
    <property type="evidence" value="ECO:0007669"/>
    <property type="project" value="TreeGrafter"/>
</dbReference>
<evidence type="ECO:0000313" key="7">
    <source>
        <dbReference type="EMBL" id="KAL1530255.1"/>
    </source>
</evidence>
<organism evidence="7 8">
    <name type="scientific">Prymnesium parvum</name>
    <name type="common">Toxic golden alga</name>
    <dbReference type="NCBI Taxonomy" id="97485"/>
    <lineage>
        <taxon>Eukaryota</taxon>
        <taxon>Haptista</taxon>
        <taxon>Haptophyta</taxon>
        <taxon>Prymnesiophyceae</taxon>
        <taxon>Prymnesiales</taxon>
        <taxon>Prymnesiaceae</taxon>
        <taxon>Prymnesium</taxon>
    </lineage>
</organism>
<keyword evidence="5" id="KW-0472">Membrane</keyword>
<dbReference type="Proteomes" id="UP001515480">
    <property type="component" value="Unassembled WGS sequence"/>
</dbReference>
<dbReference type="EMBL" id="JBGBPQ010000001">
    <property type="protein sequence ID" value="KAL1530255.1"/>
    <property type="molecule type" value="Genomic_DNA"/>
</dbReference>
<dbReference type="PANTHER" id="PTHR12270">
    <property type="entry name" value="GLYCOSYLTRANSFERASE-RELATED"/>
    <property type="match status" value="1"/>
</dbReference>
<reference evidence="7 8" key="1">
    <citation type="journal article" date="2024" name="Science">
        <title>Giant polyketide synthase enzymes in the biosynthesis of giant marine polyether toxins.</title>
        <authorList>
            <person name="Fallon T.R."/>
            <person name="Shende V.V."/>
            <person name="Wierzbicki I.H."/>
            <person name="Pendleton A.L."/>
            <person name="Watervoot N.F."/>
            <person name="Auber R.P."/>
            <person name="Gonzalez D.J."/>
            <person name="Wisecaver J.H."/>
            <person name="Moore B.S."/>
        </authorList>
    </citation>
    <scope>NUCLEOTIDE SEQUENCE [LARGE SCALE GENOMIC DNA]</scope>
    <source>
        <strain evidence="7 8">12B1</strain>
    </source>
</reference>
<name>A0AB34K7Z1_PRYPA</name>
<evidence type="ECO:0000256" key="1">
    <source>
        <dbReference type="ARBA" id="ARBA00004606"/>
    </source>
</evidence>
<keyword evidence="2" id="KW-0812">Transmembrane</keyword>
<dbReference type="Gene3D" id="2.60.120.200">
    <property type="match status" value="1"/>
</dbReference>
<keyword evidence="6" id="KW-0325">Glycoprotein</keyword>
<comment type="caution">
    <text evidence="7">The sequence shown here is derived from an EMBL/GenBank/DDBJ whole genome shotgun (WGS) entry which is preliminary data.</text>
</comment>
<dbReference type="Pfam" id="PF13896">
    <property type="entry name" value="Glyco_transf_49"/>
    <property type="match status" value="1"/>
</dbReference>
<accession>A0AB34K7Z1</accession>
<proteinExistence type="predicted"/>
<gene>
    <name evidence="7" type="ORF">AB1Y20_001170</name>
</gene>